<evidence type="ECO:0000256" key="1">
    <source>
        <dbReference type="SAM" id="MobiDB-lite"/>
    </source>
</evidence>
<evidence type="ECO:0008006" key="5">
    <source>
        <dbReference type="Google" id="ProtNLM"/>
    </source>
</evidence>
<feature type="region of interest" description="Disordered" evidence="1">
    <location>
        <begin position="361"/>
        <end position="395"/>
    </location>
</feature>
<evidence type="ECO:0000313" key="4">
    <source>
        <dbReference type="Proteomes" id="UP000824094"/>
    </source>
</evidence>
<comment type="caution">
    <text evidence="3">The sequence shown here is derived from an EMBL/GenBank/DDBJ whole genome shotgun (WGS) entry which is preliminary data.</text>
</comment>
<accession>A0A9D1MH84</accession>
<gene>
    <name evidence="3" type="ORF">IAB05_03605</name>
</gene>
<organism evidence="3 4">
    <name type="scientific">Candidatus Stercoripulliclostridium merdigallinarum</name>
    <dbReference type="NCBI Taxonomy" id="2840951"/>
    <lineage>
        <taxon>Bacteria</taxon>
        <taxon>Bacillati</taxon>
        <taxon>Bacillota</taxon>
        <taxon>Clostridia</taxon>
        <taxon>Eubacteriales</taxon>
        <taxon>Candidatus Stercoripulliclostridium</taxon>
    </lineage>
</organism>
<dbReference type="EMBL" id="DVNF01000107">
    <property type="protein sequence ID" value="HIU60463.1"/>
    <property type="molecule type" value="Genomic_DNA"/>
</dbReference>
<keyword evidence="2" id="KW-0812">Transmembrane</keyword>
<name>A0A9D1MH84_9FIRM</name>
<dbReference type="Proteomes" id="UP000824094">
    <property type="component" value="Unassembled WGS sequence"/>
</dbReference>
<protein>
    <recommendedName>
        <fullName evidence="5">Ig-like domain-containing protein</fullName>
    </recommendedName>
</protein>
<reference evidence="3" key="2">
    <citation type="journal article" date="2021" name="PeerJ">
        <title>Extensive microbial diversity within the chicken gut microbiome revealed by metagenomics and culture.</title>
        <authorList>
            <person name="Gilroy R."/>
            <person name="Ravi A."/>
            <person name="Getino M."/>
            <person name="Pursley I."/>
            <person name="Horton D.L."/>
            <person name="Alikhan N.F."/>
            <person name="Baker D."/>
            <person name="Gharbi K."/>
            <person name="Hall N."/>
            <person name="Watson M."/>
            <person name="Adriaenssens E.M."/>
            <person name="Foster-Nyarko E."/>
            <person name="Jarju S."/>
            <person name="Secka A."/>
            <person name="Antonio M."/>
            <person name="Oren A."/>
            <person name="Chaudhuri R.R."/>
            <person name="La Ragione R."/>
            <person name="Hildebrand F."/>
            <person name="Pallen M.J."/>
        </authorList>
    </citation>
    <scope>NUCLEOTIDE SEQUENCE</scope>
    <source>
        <strain evidence="3">18911</strain>
    </source>
</reference>
<feature type="compositionally biased region" description="Basic and acidic residues" evidence="1">
    <location>
        <begin position="370"/>
        <end position="380"/>
    </location>
</feature>
<keyword evidence="2" id="KW-1133">Transmembrane helix</keyword>
<evidence type="ECO:0000313" key="3">
    <source>
        <dbReference type="EMBL" id="HIU60463.1"/>
    </source>
</evidence>
<proteinExistence type="predicted"/>
<keyword evidence="2" id="KW-0472">Membrane</keyword>
<reference evidence="3" key="1">
    <citation type="submission" date="2020-10" db="EMBL/GenBank/DDBJ databases">
        <authorList>
            <person name="Gilroy R."/>
        </authorList>
    </citation>
    <scope>NUCLEOTIDE SEQUENCE</scope>
    <source>
        <strain evidence="3">18911</strain>
    </source>
</reference>
<evidence type="ECO:0000256" key="2">
    <source>
        <dbReference type="SAM" id="Phobius"/>
    </source>
</evidence>
<dbReference type="AlphaFoldDB" id="A0A9D1MH84"/>
<feature type="transmembrane region" description="Helical" evidence="2">
    <location>
        <begin position="307"/>
        <end position="331"/>
    </location>
</feature>
<sequence length="395" mass="42380">MRFRDIGKSLTFISILSVIAAALCFAAVFCCFIIPTDATAAADGYYTFTYPEGFDISTMPNYDERPIQPGVDFKIVTTSGSEINYDGVTFEYATATEGVLGEKVNGLPTDAGEYVLYIGIPAANGVGAAELTVNYEIKRGYDFPGLGIDFELHGSYGETLGEIWDRANIPEYDTGYLSIDQVANPESTVYAAGERFIRLLFNHSDPNYYTLNFTCKLIIDKIYYDMSGVSFDDVEFTYDGEPKSIAVSGTLPPGLTVEYVGNDVSAEGTHTVTAIFIADANHVTPEPMTATITIVKEPVTALSGGEIAAITIGSVLGALAIVYCAIGIAVYKKKVKNDKILKLYPFIKGKNVTDISGDAANDGAAVTDMSDDKGVSETESHSSGTNEDTAARRGE</sequence>